<keyword evidence="9" id="KW-0539">Nucleus</keyword>
<dbReference type="GO" id="GO:0008270">
    <property type="term" value="F:zinc ion binding"/>
    <property type="evidence" value="ECO:0007669"/>
    <property type="project" value="UniProtKB-KW"/>
</dbReference>
<evidence type="ECO:0000256" key="10">
    <source>
        <dbReference type="SAM" id="MobiDB-lite"/>
    </source>
</evidence>
<organism evidence="14 15">
    <name type="scientific">Exophiala bonariae</name>
    <dbReference type="NCBI Taxonomy" id="1690606"/>
    <lineage>
        <taxon>Eukaryota</taxon>
        <taxon>Fungi</taxon>
        <taxon>Dikarya</taxon>
        <taxon>Ascomycota</taxon>
        <taxon>Pezizomycotina</taxon>
        <taxon>Eurotiomycetes</taxon>
        <taxon>Chaetothyriomycetidae</taxon>
        <taxon>Chaetothyriales</taxon>
        <taxon>Herpotrichiellaceae</taxon>
        <taxon>Exophiala</taxon>
    </lineage>
</organism>
<evidence type="ECO:0000256" key="2">
    <source>
        <dbReference type="ARBA" id="ARBA00006899"/>
    </source>
</evidence>
<evidence type="ECO:0000313" key="15">
    <source>
        <dbReference type="Proteomes" id="UP001358417"/>
    </source>
</evidence>
<gene>
    <name evidence="14" type="ORF">LTR84_008681</name>
</gene>
<dbReference type="EMBL" id="JAVRRD010000033">
    <property type="protein sequence ID" value="KAK5045895.1"/>
    <property type="molecule type" value="Genomic_DNA"/>
</dbReference>
<dbReference type="PANTHER" id="PTHR31576:SF2">
    <property type="entry name" value="TATA BOX-BINDING PROTEIN-ASSOCIATED FACTOR RNA POLYMERASE I SUBUNIT B"/>
    <property type="match status" value="1"/>
</dbReference>
<comment type="caution">
    <text evidence="14">The sequence shown here is derived from an EMBL/GenBank/DDBJ whole genome shotgun (WGS) entry which is preliminary data.</text>
</comment>
<comment type="subcellular location">
    <subcellularLocation>
        <location evidence="1">Nucleus</location>
        <location evidence="1">Nucleolus</location>
    </subcellularLocation>
</comment>
<keyword evidence="6" id="KW-0805">Transcription regulation</keyword>
<dbReference type="PANTHER" id="PTHR31576">
    <property type="entry name" value="TATA BOX-BINDING PROTEIN-ASSOCIATED FACTOR RNA POLYMERASE I SUBUNIT B"/>
    <property type="match status" value="1"/>
</dbReference>
<evidence type="ECO:0000259" key="11">
    <source>
        <dbReference type="Pfam" id="PF11781"/>
    </source>
</evidence>
<feature type="region of interest" description="Disordered" evidence="10">
    <location>
        <begin position="120"/>
        <end position="178"/>
    </location>
</feature>
<dbReference type="InterPro" id="IPR048538">
    <property type="entry name" value="Rrn7_cyclin_C"/>
</dbReference>
<keyword evidence="4" id="KW-0863">Zinc-finger</keyword>
<dbReference type="GO" id="GO:0001164">
    <property type="term" value="F:RNA polymerase I core promoter sequence-specific DNA binding"/>
    <property type="evidence" value="ECO:0007669"/>
    <property type="project" value="InterPro"/>
</dbReference>
<evidence type="ECO:0000259" key="13">
    <source>
        <dbReference type="Pfam" id="PF20645"/>
    </source>
</evidence>
<dbReference type="AlphaFoldDB" id="A0AAV9MW07"/>
<evidence type="ECO:0000259" key="12">
    <source>
        <dbReference type="Pfam" id="PF20644"/>
    </source>
</evidence>
<evidence type="ECO:0000256" key="6">
    <source>
        <dbReference type="ARBA" id="ARBA00023015"/>
    </source>
</evidence>
<keyword evidence="8" id="KW-0804">Transcription</keyword>
<evidence type="ECO:0008006" key="16">
    <source>
        <dbReference type="Google" id="ProtNLM"/>
    </source>
</evidence>
<dbReference type="Pfam" id="PF20644">
    <property type="entry name" value="Rrn7_cyclin_N"/>
    <property type="match status" value="1"/>
</dbReference>
<dbReference type="Proteomes" id="UP001358417">
    <property type="component" value="Unassembled WGS sequence"/>
</dbReference>
<dbReference type="InterPro" id="IPR033599">
    <property type="entry name" value="TAF1B/Rrn7"/>
</dbReference>
<feature type="compositionally biased region" description="Low complexity" evidence="10">
    <location>
        <begin position="444"/>
        <end position="467"/>
    </location>
</feature>
<evidence type="ECO:0000256" key="8">
    <source>
        <dbReference type="ARBA" id="ARBA00023163"/>
    </source>
</evidence>
<sequence>MAEDDGCEICGSTDFAVDDDGRTYCANGHDQGRGPVTAEDDQDFVRKGKVVRKKEKKVKQKISKILRGAKAYQLYLQAWQYILWKQSYTLVHQLGLPADLWTVVRDLWSLWLTKLESRLQNDAPTSGPDASESEGQVKDKKSGGDETDTDGDGDGDRDTDAEAADRGSGHRSDGTNDAVKKGPGLIDTVVLNYLAMILLRCPIELATLLSWIQAETIVYIRAIRFIPQGMKDKLPSEYHAALDTPTRLPGPDDLQLAVYRRAQMFDLFFGMVTPPLNHFPFFISYTRSLALPIEVYSLALRLNRITKYEFAHLEQPATAAGKAKSISRRIPHRRHATSYPEAQIMSLIVVATKLLHPFDSATVTRHPESPNDLATLRMDWEVWLAAKTEMETEMENSLDSMKPGREMSLTDADALSMTDTQLDQYLDWYQRMWLNPSAGEQHSHSQSQSHSHGQNQPQSQTQTQNQEPNTIDQTILNLFPLPLLATAEKTRAEHVAAAQQRETLLAKRIERVQASLSPVRAIAPAEEAKHHTPILRPGAGYPRYRRVQDLNHRGGIEKSATGVDAVRVFHDEAAHTACLSLAALLRAVARTEDLIEAWKRERRREEYFAAEAAEEEEQEEGGNGDEYANKQEKGKAKAKAEAENPGPPHPSSSAALVRGLGDLDIADFGSPASVPAAGYGPRDGEEVGGGDLNGSDDDEGMADEDGYDEPGENRDGHNYGGMDVDMEMAMEYLPQL</sequence>
<keyword evidence="7" id="KW-0238">DNA-binding</keyword>
<feature type="compositionally biased region" description="Basic and acidic residues" evidence="10">
    <location>
        <begin position="135"/>
        <end position="144"/>
    </location>
</feature>
<evidence type="ECO:0000256" key="1">
    <source>
        <dbReference type="ARBA" id="ARBA00004604"/>
    </source>
</evidence>
<feature type="domain" description="Rrn7/TAF1B N-terminal cyclin" evidence="12">
    <location>
        <begin position="80"/>
        <end position="228"/>
    </location>
</feature>
<dbReference type="GO" id="GO:0070860">
    <property type="term" value="C:RNA polymerase I core factor complex"/>
    <property type="evidence" value="ECO:0007669"/>
    <property type="project" value="InterPro"/>
</dbReference>
<dbReference type="InterPro" id="IPR048540">
    <property type="entry name" value="Rrn7_cyclin_N"/>
</dbReference>
<feature type="compositionally biased region" description="Acidic residues" evidence="10">
    <location>
        <begin position="694"/>
        <end position="710"/>
    </location>
</feature>
<feature type="compositionally biased region" description="Basic and acidic residues" evidence="10">
    <location>
        <begin position="154"/>
        <end position="178"/>
    </location>
</feature>
<dbReference type="RefSeq" id="XP_064701500.1">
    <property type="nucleotide sequence ID" value="XM_064852226.1"/>
</dbReference>
<feature type="domain" description="Rrn7/TAF1B C-terminal cyclin" evidence="13">
    <location>
        <begin position="248"/>
        <end position="433"/>
    </location>
</feature>
<dbReference type="InterPro" id="IPR021752">
    <property type="entry name" value="TF_Rrn7_Zf"/>
</dbReference>
<dbReference type="Pfam" id="PF11781">
    <property type="entry name" value="Zn_ribbon_RRN7"/>
    <property type="match status" value="1"/>
</dbReference>
<feature type="compositionally biased region" description="Acidic residues" evidence="10">
    <location>
        <begin position="612"/>
        <end position="623"/>
    </location>
</feature>
<reference evidence="14 15" key="1">
    <citation type="submission" date="2023-08" db="EMBL/GenBank/DDBJ databases">
        <title>Black Yeasts Isolated from many extreme environments.</title>
        <authorList>
            <person name="Coleine C."/>
            <person name="Stajich J.E."/>
            <person name="Selbmann L."/>
        </authorList>
    </citation>
    <scope>NUCLEOTIDE SEQUENCE [LARGE SCALE GENOMIC DNA]</scope>
    <source>
        <strain evidence="14 15">CCFEE 5792</strain>
    </source>
</reference>
<evidence type="ECO:0000256" key="3">
    <source>
        <dbReference type="ARBA" id="ARBA00022723"/>
    </source>
</evidence>
<evidence type="ECO:0000256" key="7">
    <source>
        <dbReference type="ARBA" id="ARBA00023125"/>
    </source>
</evidence>
<feature type="region of interest" description="Disordered" evidence="10">
    <location>
        <begin position="438"/>
        <end position="467"/>
    </location>
</feature>
<dbReference type="GO" id="GO:0042790">
    <property type="term" value="P:nucleolar large rRNA transcription by RNA polymerase I"/>
    <property type="evidence" value="ECO:0007669"/>
    <property type="project" value="TreeGrafter"/>
</dbReference>
<keyword evidence="5" id="KW-0862">Zinc</keyword>
<dbReference type="GeneID" id="89976844"/>
<feature type="compositionally biased region" description="Basic and acidic residues" evidence="10">
    <location>
        <begin position="627"/>
        <end position="642"/>
    </location>
</feature>
<dbReference type="Pfam" id="PF20645">
    <property type="entry name" value="Rrn7_cyclin_C"/>
    <property type="match status" value="1"/>
</dbReference>
<comment type="similarity">
    <text evidence="2">Belongs to the RRN7/TAF1B family.</text>
</comment>
<evidence type="ECO:0000256" key="5">
    <source>
        <dbReference type="ARBA" id="ARBA00022833"/>
    </source>
</evidence>
<name>A0AAV9MW07_9EURO</name>
<proteinExistence type="inferred from homology"/>
<evidence type="ECO:0000313" key="14">
    <source>
        <dbReference type="EMBL" id="KAK5045895.1"/>
    </source>
</evidence>
<keyword evidence="15" id="KW-1185">Reference proteome</keyword>
<evidence type="ECO:0000256" key="9">
    <source>
        <dbReference type="ARBA" id="ARBA00023242"/>
    </source>
</evidence>
<feature type="domain" description="RRN7-type" evidence="11">
    <location>
        <begin position="7"/>
        <end position="29"/>
    </location>
</feature>
<evidence type="ECO:0000256" key="4">
    <source>
        <dbReference type="ARBA" id="ARBA00022771"/>
    </source>
</evidence>
<accession>A0AAV9MW07</accession>
<keyword evidence="3" id="KW-0479">Metal-binding</keyword>
<protein>
    <recommendedName>
        <fullName evidence="16">RRN7-type domain-containing protein</fullName>
    </recommendedName>
</protein>
<feature type="region of interest" description="Disordered" evidence="10">
    <location>
        <begin position="611"/>
        <end position="722"/>
    </location>
</feature>